<dbReference type="GO" id="GO:0043124">
    <property type="term" value="P:negative regulation of canonical NF-kappaB signal transduction"/>
    <property type="evidence" value="ECO:0007669"/>
    <property type="project" value="InterPro"/>
</dbReference>
<dbReference type="SUPFAM" id="SSF52540">
    <property type="entry name" value="P-loop containing nucleoside triphosphate hydrolases"/>
    <property type="match status" value="1"/>
</dbReference>
<dbReference type="STRING" id="131310.A0A0N5A1W9"/>
<dbReference type="GO" id="GO:0003924">
    <property type="term" value="F:GTPase activity"/>
    <property type="evidence" value="ECO:0007669"/>
    <property type="project" value="InterPro"/>
</dbReference>
<keyword evidence="5" id="KW-1185">Reference proteome</keyword>
<organism evidence="5 6">
    <name type="scientific">Parastrongyloides trichosuri</name>
    <name type="common">Possum-specific nematode worm</name>
    <dbReference type="NCBI Taxonomy" id="131310"/>
    <lineage>
        <taxon>Eukaryota</taxon>
        <taxon>Metazoa</taxon>
        <taxon>Ecdysozoa</taxon>
        <taxon>Nematoda</taxon>
        <taxon>Chromadorea</taxon>
        <taxon>Rhabditida</taxon>
        <taxon>Tylenchina</taxon>
        <taxon>Panagrolaimomorpha</taxon>
        <taxon>Strongyloidoidea</taxon>
        <taxon>Strongyloididae</taxon>
        <taxon>Parastrongyloides</taxon>
    </lineage>
</organism>
<proteinExistence type="inferred from homology"/>
<dbReference type="GO" id="GO:0005525">
    <property type="term" value="F:GTP binding"/>
    <property type="evidence" value="ECO:0007669"/>
    <property type="project" value="UniProtKB-KW"/>
</dbReference>
<accession>A0A0N5A1W9</accession>
<dbReference type="SMART" id="SM00175">
    <property type="entry name" value="RAB"/>
    <property type="match status" value="1"/>
</dbReference>
<dbReference type="SMART" id="SM00173">
    <property type="entry name" value="RAS"/>
    <property type="match status" value="1"/>
</dbReference>
<dbReference type="Pfam" id="PF00071">
    <property type="entry name" value="Ras"/>
    <property type="match status" value="1"/>
</dbReference>
<dbReference type="InterPro" id="IPR042227">
    <property type="entry name" value="KBRS"/>
</dbReference>
<evidence type="ECO:0000256" key="1">
    <source>
        <dbReference type="ARBA" id="ARBA00008094"/>
    </source>
</evidence>
<dbReference type="AlphaFoldDB" id="A0A0N5A1W9"/>
<evidence type="ECO:0000256" key="2">
    <source>
        <dbReference type="ARBA" id="ARBA00022741"/>
    </source>
</evidence>
<dbReference type="Gene3D" id="3.40.50.300">
    <property type="entry name" value="P-loop containing nucleotide triphosphate hydrolases"/>
    <property type="match status" value="1"/>
</dbReference>
<evidence type="ECO:0000256" key="3">
    <source>
        <dbReference type="ARBA" id="ARBA00023134"/>
    </source>
</evidence>
<comment type="similarity">
    <text evidence="1">Belongs to the small GTPase superfamily. Ras family. KappaB-Ras subfamily.</text>
</comment>
<dbReference type="PANTHER" id="PTHR46152:SF3">
    <property type="entry name" value="NF-KAPPA-B INHIBITOR-INTERACTING RAS-LIKE PROTEIN"/>
    <property type="match status" value="1"/>
</dbReference>
<keyword evidence="3" id="KW-0342">GTP-binding</keyword>
<dbReference type="GO" id="GO:0032484">
    <property type="term" value="P:Ral protein signal transduction"/>
    <property type="evidence" value="ECO:0007669"/>
    <property type="project" value="TreeGrafter"/>
</dbReference>
<dbReference type="PRINTS" id="PR00449">
    <property type="entry name" value="RASTRNSFRMNG"/>
</dbReference>
<dbReference type="Proteomes" id="UP000038045">
    <property type="component" value="Unplaced"/>
</dbReference>
<reference evidence="6" key="1">
    <citation type="submission" date="2017-02" db="UniProtKB">
        <authorList>
            <consortium name="WormBaseParasite"/>
        </authorList>
    </citation>
    <scope>IDENTIFICATION</scope>
</reference>
<dbReference type="PROSITE" id="PS51421">
    <property type="entry name" value="RAS"/>
    <property type="match status" value="1"/>
</dbReference>
<keyword evidence="2" id="KW-0547">Nucleotide-binding</keyword>
<name>A0A0N5A1W9_PARTI</name>
<evidence type="ECO:0000313" key="5">
    <source>
        <dbReference type="Proteomes" id="UP000038045"/>
    </source>
</evidence>
<dbReference type="WBParaSite" id="PTRK_0001561500.1">
    <property type="protein sequence ID" value="PTRK_0001561500.1"/>
    <property type="gene ID" value="PTRK_0001561500"/>
</dbReference>
<protein>
    <submittedName>
        <fullName evidence="6">NF-kappa-B inhibitor-interacting Ras-like protein 2</fullName>
    </submittedName>
</protein>
<dbReference type="PANTHER" id="PTHR46152">
    <property type="entry name" value="NF-KAPPA-B INHIBITOR-INTERACTING RAS-LIKE PROTEIN"/>
    <property type="match status" value="1"/>
</dbReference>
<dbReference type="GO" id="GO:0032794">
    <property type="term" value="F:GTPase activating protein binding"/>
    <property type="evidence" value="ECO:0007669"/>
    <property type="project" value="TreeGrafter"/>
</dbReference>
<dbReference type="PROSITE" id="PS51419">
    <property type="entry name" value="RAB"/>
    <property type="match status" value="1"/>
</dbReference>
<dbReference type="InterPro" id="IPR001806">
    <property type="entry name" value="Small_GTPase"/>
</dbReference>
<sequence>MAKSYDRQESVLSPLPSDYHSDKSPSKESLVDILPPEQEKAINLRKLSKVGFKSSIVGKLFFGKSNKVVQQQSSVESLNDSEGPIVNITTPEPIAPTSFANVTTAVVAASRKVSAFNIEPNSSEGKFLENYKKNKRCSIATAIDLPLDSKVFKTIEAETLFTSEEDSEDEGIEKEILAAKTQKLGGNTSPVHGSIKRSILRRNTIFAFDNLRRSAENNTVIEEEGTTEKGNQGILRRRSTYDKVIMRKTIRIVILGAKRCGKSSFIQQLVHGILPRGDEYTETIEDIYHLQLETPERGREWYVFYDTTGVCDYKPMEIKKAYIQIADAIILMYSVKDYESFNKMDILKKHIDKFLGKERQHVPIIVVGTMCDLPGRKVDTEFSTTWANKERVKLFEVSNNDRKQLMEIIQHIGSSNCHSHKESKFSFSKKLKPEKSSAAILMDI</sequence>
<evidence type="ECO:0000313" key="6">
    <source>
        <dbReference type="WBParaSite" id="PTRK_0001561500.1"/>
    </source>
</evidence>
<dbReference type="InterPro" id="IPR027417">
    <property type="entry name" value="P-loop_NTPase"/>
</dbReference>
<evidence type="ECO:0000256" key="4">
    <source>
        <dbReference type="SAM" id="MobiDB-lite"/>
    </source>
</evidence>
<feature type="compositionally biased region" description="Basic and acidic residues" evidence="4">
    <location>
        <begin position="19"/>
        <end position="30"/>
    </location>
</feature>
<feature type="region of interest" description="Disordered" evidence="4">
    <location>
        <begin position="1"/>
        <end position="31"/>
    </location>
</feature>